<dbReference type="SUPFAM" id="SSF49785">
    <property type="entry name" value="Galactose-binding domain-like"/>
    <property type="match status" value="1"/>
</dbReference>
<dbReference type="STRING" id="644284.Arch_0010"/>
<organism evidence="5 6">
    <name type="scientific">Arcanobacterium haemolyticum (strain ATCC 9345 / DSM 20595 / CCM 5947 / CCUG 17215 / LMG 16163 / NBRC 15585 / NCTC 8452 / 11018)</name>
    <dbReference type="NCBI Taxonomy" id="644284"/>
    <lineage>
        <taxon>Bacteria</taxon>
        <taxon>Bacillati</taxon>
        <taxon>Actinomycetota</taxon>
        <taxon>Actinomycetes</taxon>
        <taxon>Actinomycetales</taxon>
        <taxon>Actinomycetaceae</taxon>
        <taxon>Arcanobacterium</taxon>
    </lineage>
</organism>
<dbReference type="Pfam" id="PF00754">
    <property type="entry name" value="F5_F8_type_C"/>
    <property type="match status" value="1"/>
</dbReference>
<evidence type="ECO:0000313" key="5">
    <source>
        <dbReference type="EMBL" id="ADH91778.1"/>
    </source>
</evidence>
<gene>
    <name evidence="5" type="ordered locus">Arch_0010</name>
</gene>
<dbReference type="CAZy" id="CBM32">
    <property type="family name" value="Carbohydrate-Binding Module Family 32"/>
</dbReference>
<protein>
    <submittedName>
        <fullName evidence="5">Coagulation factor 5/8 type domain protein</fullName>
    </submittedName>
</protein>
<feature type="signal peptide" evidence="3">
    <location>
        <begin position="1"/>
        <end position="26"/>
    </location>
</feature>
<keyword evidence="2" id="KW-0472">Membrane</keyword>
<evidence type="ECO:0000256" key="1">
    <source>
        <dbReference type="SAM" id="MobiDB-lite"/>
    </source>
</evidence>
<feature type="domain" description="F5/8 type C" evidence="4">
    <location>
        <begin position="49"/>
        <end position="178"/>
    </location>
</feature>
<dbReference type="EMBL" id="CP002045">
    <property type="protein sequence ID" value="ADH91778.1"/>
    <property type="molecule type" value="Genomic_DNA"/>
</dbReference>
<feature type="compositionally biased region" description="Basic and acidic residues" evidence="1">
    <location>
        <begin position="887"/>
        <end position="905"/>
    </location>
</feature>
<feature type="compositionally biased region" description="Pro residues" evidence="1">
    <location>
        <begin position="906"/>
        <end position="924"/>
    </location>
</feature>
<dbReference type="OrthoDB" id="1095434at2"/>
<dbReference type="HOGENOM" id="CLU_303197_0_0_11"/>
<dbReference type="InterPro" id="IPR008979">
    <property type="entry name" value="Galactose-bd-like_sf"/>
</dbReference>
<dbReference type="SUPFAM" id="SSF50370">
    <property type="entry name" value="Ricin B-like lectins"/>
    <property type="match status" value="1"/>
</dbReference>
<dbReference type="InterPro" id="IPR035992">
    <property type="entry name" value="Ricin_B-like_lectins"/>
</dbReference>
<feature type="transmembrane region" description="Helical" evidence="2">
    <location>
        <begin position="956"/>
        <end position="977"/>
    </location>
</feature>
<dbReference type="CDD" id="cd00161">
    <property type="entry name" value="beta-trefoil_Ricin-like"/>
    <property type="match status" value="1"/>
</dbReference>
<accession>D7BLH9</accession>
<dbReference type="Proteomes" id="UP000000376">
    <property type="component" value="Chromosome"/>
</dbReference>
<keyword evidence="2" id="KW-1133">Transmembrane helix</keyword>
<dbReference type="eggNOG" id="COG1196">
    <property type="taxonomic scope" value="Bacteria"/>
</dbReference>
<dbReference type="Gene3D" id="2.80.10.50">
    <property type="match status" value="1"/>
</dbReference>
<feature type="region of interest" description="Disordered" evidence="1">
    <location>
        <begin position="879"/>
        <end position="950"/>
    </location>
</feature>
<proteinExistence type="predicted"/>
<keyword evidence="6" id="KW-1185">Reference proteome</keyword>
<feature type="compositionally biased region" description="Basic and acidic residues" evidence="1">
    <location>
        <begin position="932"/>
        <end position="950"/>
    </location>
</feature>
<dbReference type="RefSeq" id="WP_013169276.1">
    <property type="nucleotide sequence ID" value="NC_014218.1"/>
</dbReference>
<dbReference type="AlphaFoldDB" id="D7BLH9"/>
<dbReference type="Gene3D" id="1.10.287.1490">
    <property type="match status" value="1"/>
</dbReference>
<name>D7BLH9_ARCHD</name>
<evidence type="ECO:0000313" key="6">
    <source>
        <dbReference type="Proteomes" id="UP000000376"/>
    </source>
</evidence>
<keyword evidence="2" id="KW-0812">Transmembrane</keyword>
<evidence type="ECO:0000259" key="4">
    <source>
        <dbReference type="Pfam" id="PF00754"/>
    </source>
</evidence>
<dbReference type="KEGG" id="ahe:Arch_0010"/>
<evidence type="ECO:0000256" key="2">
    <source>
        <dbReference type="SAM" id="Phobius"/>
    </source>
</evidence>
<dbReference type="Gene3D" id="2.60.120.260">
    <property type="entry name" value="Galactose-binding domain-like"/>
    <property type="match status" value="1"/>
</dbReference>
<evidence type="ECO:0000256" key="3">
    <source>
        <dbReference type="SAM" id="SignalP"/>
    </source>
</evidence>
<keyword evidence="3" id="KW-0732">Signal</keyword>
<dbReference type="InterPro" id="IPR000421">
    <property type="entry name" value="FA58C"/>
</dbReference>
<reference evidence="5 6" key="1">
    <citation type="journal article" date="2010" name="Stand. Genomic Sci.">
        <title>Complete genome sequence of Arcanobacterium haemolyticum type strain (11018).</title>
        <authorList>
            <person name="Yasawong M."/>
            <person name="Teshima H."/>
            <person name="Lapidus A."/>
            <person name="Nolan M."/>
            <person name="Lucas S."/>
            <person name="Glavina Del Rio T."/>
            <person name="Tice H."/>
            <person name="Cheng J."/>
            <person name="Bruce D."/>
            <person name="Detter C."/>
            <person name="Tapia R."/>
            <person name="Han C."/>
            <person name="Goodwin L."/>
            <person name="Pitluck S."/>
            <person name="Liolios K."/>
            <person name="Ivanova N."/>
            <person name="Mavromatis K."/>
            <person name="Mikhailova N."/>
            <person name="Pati A."/>
            <person name="Chen A."/>
            <person name="Palaniappan K."/>
            <person name="Land M."/>
            <person name="Hauser L."/>
            <person name="Chang Y."/>
            <person name="Jeffries C."/>
            <person name="Rohde M."/>
            <person name="Sikorski J."/>
            <person name="Pukall R."/>
            <person name="Goker M."/>
            <person name="Woyke T."/>
            <person name="Bristow J."/>
            <person name="Eisen J."/>
            <person name="Markowitz V."/>
            <person name="Hugenholtz P."/>
            <person name="Kyrpides N."/>
            <person name="Klenk H."/>
        </authorList>
    </citation>
    <scope>NUCLEOTIDE SEQUENCE [LARGE SCALE GENOMIC DNA]</scope>
    <source>
        <strain evidence="6">ATCC 9345 / DSM 20595 / CCUG 17215 / LMG 16163 / NBRC 15585 / NCTC 8452 / 11018</strain>
    </source>
</reference>
<feature type="chain" id="PRO_5003093071" evidence="3">
    <location>
        <begin position="27"/>
        <end position="982"/>
    </location>
</feature>
<sequence length="982" mass="109572">MKSRRIIGGASVVALALAGLSLPAVAADEEYELTYEAINQSTIKAVYVSSEATYENPGTIDSTLDGNNETFWHSDWKAGAPAPHELIYDLGKNTTNVGRISLTPRQDNLSGHARVINVYTSSDPKCSVKNTTLNAKWDKRLEEKGISYNEDRTTIHVDFEQTTAHCVRISFLKSWTSSGNEIDHRGMEFTDSSLAEFNVSIVTGKQPKPKEEPRPPVEKVIPNNIFKAGIDVTSVDRKTWKTPSDTPAWPYLDKDGSFHYVHAAALYKKNDPRHWQFYKGQNMDHMFYDGELNNSGTNANTTVICNNSVTGKESTYSPNHNDPNASHSEKNYCDLINVWVDPDTGDWYGLVHNEFTPSPFGDGYHYDGIDYAVSKDQGKSWTIEDHVITSPYSTERNDTTEFPHQTYHYGDGDPRLYVDYASGYFYVFYGSRILNKPPYAAWVAFHEHVARAPISEKMAKGSWQKWYNGQWSEPGIKGKESNILPVTEENPNGYTPIDKEYNPKTQGYVQNQFQTDQIPKTSPLFVMDISYNAYLGLYIGQPQNPDQSGNASQEFYATDNLATQKWIKIGDTGEKYKSASWYRWFLDTANKTNSAIVGKDFRGYCSFGCAKPLYSGNRLINGAEWNTSLLNLTVDAENPYKPVESDISYTITNSQGNTLKDQTTNTEAWTFKYLDDGSYMILNKDGKALGVDSSSDAGRAWTTKPTLLDAKKEDVGQQWFIVPTTDKTSGERNGKFRLINRYSGHALGFNDATIIITPQRSWDGDAKLSGLGAEKEQIITLTAAGEKPKTGNEDLKKIEKLEADKAELEKKLDQATKDKEVALTKKKEAEDAAQKAKESLTKINDELAKLQKEYEKAIDGKEALKTKIDTLNKQRQNLENQINTAKTELEKAKKQLEEAKKDPKENPQPGPKPVDPTPVPPGEDPSPQVKDVPQDKVDTKITADTKAESKGLAKTGLSLGIITALAALCIIGGTTAIRRRNN</sequence>